<dbReference type="InterPro" id="IPR013783">
    <property type="entry name" value="Ig-like_fold"/>
</dbReference>
<dbReference type="SUPFAM" id="SSF52129">
    <property type="entry name" value="Caspase-like"/>
    <property type="match status" value="1"/>
</dbReference>
<proteinExistence type="predicted"/>
<sequence length="1093" mass="121341">MARICIIISVCYAICLAQETGARYLIITHPDYADALAPLAEWKTNKGLKAKIVTTTETGSDSTQIRNYVFNAFNNWPLRPEYLLLVGNDDQVPFPLFIFPGMVICNSDNYYTNITGDFRNEIIPGRFWASDTLEAKTVVAKVLGYEKEPYLGDITWFRKGTTIVLEDGGPPYSDSVYWADARYAHQLMVDAGFIHIDSFAYSFGDSSQDVIDAINDGRTHIIFRGQGVSHWGWPFSWIYPWDMFNGFKLPIVISATCRTVEGIGQWWLNAGTPDEPRGTVGFFGTTTTLYGAAEMRSSLTKGTLASIFCDSLTTLGRAAEAGRVQYYADFNDSLEYYSWTCLGDPAMTMWTSTPKELEVTHSPHAWQSDTLTVHVECNMQPVEDALVCVTARLDSSLYHYGSTGPNGNVVFVDTMDYPDSAFITVTGRNFLPAYDTVVGGYSGGAFVAYWNYQVLDTINGNGNFQPNNGEEIELAVWVANLGDSTAYNVVGVLQKAETDSYYQLTDTIKSFGTIASLDSAFTSDDGFNVLIDPDCPDSHQINLRLTVHDILDSTWVSYFNFLVYSPRPYVIFRAHMILDTLGGNGNYQVNPAEDIELPVWVQNIGDSIAENVYGILQKQETDQYFALDDTVKNFGDILPMDLAWTTEDGYNVIVDSSCPDRHEIKLRLRITDSLDSLWIHDFNLINHAPNLVYHNYLVNDSFKYISPGDTAQLTLFIENCGSCPAESVSGNLLCDDTLLTIIDSTASFGTIEPESVAFNQSDYFIIAADPDAPPAHPTNLRLALNAGVYIDTLNFGIYIGQRDYLIWDPDPNHSSGIIINTKLSQLNFVGDYRQNFPRDSVNIYKSLFVCLGMSPDNYTIYDTSYVVSEIEYNLAVGGRMYMEGGDVWYHDPSQGGFDFSPYFCITPISNNIGYFTGVAGIAGTFTEGMSFNYVGENSSIDRIDPATGGVAVFKNVFNNFNCGVAANNQTIGISIELSGLADSMPPSTRLILVDSIMGYFNIMPSGVRVQRTGLTTLPTCTTYPNPCRGNLCIRFQGLENQQVSLTIYDVAGRCVFTSENQNVDSEPFDIVWRGIDEHGRKVSQGVYFVSIDT</sequence>
<dbReference type="GO" id="GO:0006508">
    <property type="term" value="P:proteolysis"/>
    <property type="evidence" value="ECO:0007669"/>
    <property type="project" value="InterPro"/>
</dbReference>
<dbReference type="InterPro" id="IPR026444">
    <property type="entry name" value="Secre_tail"/>
</dbReference>
<reference evidence="4 5" key="1">
    <citation type="journal article" date="2015" name="Microbiome">
        <title>Genomic resolution of linkages in carbon, nitrogen, and sulfur cycling among widespread estuary sediment bacteria.</title>
        <authorList>
            <person name="Baker B.J."/>
            <person name="Lazar C.S."/>
            <person name="Teske A.P."/>
            <person name="Dick G.J."/>
        </authorList>
    </citation>
    <scope>NUCLEOTIDE SEQUENCE [LARGE SCALE GENOMIC DNA]</scope>
    <source>
        <strain evidence="4">SM23_42</strain>
    </source>
</reference>
<evidence type="ECO:0008006" key="6">
    <source>
        <dbReference type="Google" id="ProtNLM"/>
    </source>
</evidence>
<evidence type="ECO:0000259" key="2">
    <source>
        <dbReference type="Pfam" id="PF01364"/>
    </source>
</evidence>
<dbReference type="InterPro" id="IPR029030">
    <property type="entry name" value="Caspase-like_dom_sf"/>
</dbReference>
<dbReference type="Gene3D" id="3.40.50.1460">
    <property type="match status" value="1"/>
</dbReference>
<dbReference type="Gene3D" id="2.60.40.10">
    <property type="entry name" value="Immunoglobulins"/>
    <property type="match status" value="1"/>
</dbReference>
<organism evidence="4 5">
    <name type="scientific">candidate division WOR_3 bacterium SM23_42</name>
    <dbReference type="NCBI Taxonomy" id="1703779"/>
    <lineage>
        <taxon>Bacteria</taxon>
        <taxon>Bacteria division WOR-3</taxon>
    </lineage>
</organism>
<evidence type="ECO:0000313" key="4">
    <source>
        <dbReference type="EMBL" id="KPK63127.1"/>
    </source>
</evidence>
<dbReference type="Pfam" id="PF01364">
    <property type="entry name" value="Peptidase_C25"/>
    <property type="match status" value="1"/>
</dbReference>
<dbReference type="STRING" id="1703779.AMJ83_08145"/>
<comment type="caution">
    <text evidence="4">The sequence shown here is derived from an EMBL/GenBank/DDBJ whole genome shotgun (WGS) entry which is preliminary data.</text>
</comment>
<evidence type="ECO:0000313" key="5">
    <source>
        <dbReference type="Proteomes" id="UP000051373"/>
    </source>
</evidence>
<evidence type="ECO:0000259" key="3">
    <source>
        <dbReference type="Pfam" id="PF18962"/>
    </source>
</evidence>
<dbReference type="Pfam" id="PF18962">
    <property type="entry name" value="Por_Secre_tail"/>
    <property type="match status" value="1"/>
</dbReference>
<dbReference type="AlphaFoldDB" id="A0A0S8FQZ4"/>
<keyword evidence="1" id="KW-0732">Signal</keyword>
<dbReference type="GO" id="GO:0008234">
    <property type="term" value="F:cysteine-type peptidase activity"/>
    <property type="evidence" value="ECO:0007669"/>
    <property type="project" value="InterPro"/>
</dbReference>
<accession>A0A0S8FQZ4</accession>
<dbReference type="Proteomes" id="UP000051373">
    <property type="component" value="Unassembled WGS sequence"/>
</dbReference>
<dbReference type="InterPro" id="IPR029031">
    <property type="entry name" value="Gingipain_N_sf"/>
</dbReference>
<name>A0A0S8FQZ4_UNCW3</name>
<gene>
    <name evidence="4" type="ORF">AMJ83_08145</name>
</gene>
<dbReference type="Gene3D" id="2.60.40.4070">
    <property type="match status" value="1"/>
</dbReference>
<dbReference type="Gene3D" id="3.40.50.10390">
    <property type="entry name" value="Gingipain r, domain 1"/>
    <property type="match status" value="1"/>
</dbReference>
<protein>
    <recommendedName>
        <fullName evidence="6">Gingipain domain-containing protein</fullName>
    </recommendedName>
</protein>
<dbReference type="NCBIfam" id="TIGR04183">
    <property type="entry name" value="Por_Secre_tail"/>
    <property type="match status" value="1"/>
</dbReference>
<dbReference type="EMBL" id="LJUJ01000018">
    <property type="protein sequence ID" value="KPK63127.1"/>
    <property type="molecule type" value="Genomic_DNA"/>
</dbReference>
<feature type="domain" description="Secretion system C-terminal sorting" evidence="3">
    <location>
        <begin position="1023"/>
        <end position="1092"/>
    </location>
</feature>
<feature type="domain" description="Gingipain" evidence="2">
    <location>
        <begin position="24"/>
        <end position="349"/>
    </location>
</feature>
<evidence type="ECO:0000256" key="1">
    <source>
        <dbReference type="ARBA" id="ARBA00022729"/>
    </source>
</evidence>
<feature type="non-terminal residue" evidence="4">
    <location>
        <position position="1093"/>
    </location>
</feature>
<dbReference type="InterPro" id="IPR001769">
    <property type="entry name" value="Gingipain"/>
</dbReference>